<dbReference type="InterPro" id="IPR036383">
    <property type="entry name" value="TSP1_rpt_sf"/>
</dbReference>
<dbReference type="PROSITE" id="PS50092">
    <property type="entry name" value="TSP1"/>
    <property type="match status" value="2"/>
</dbReference>
<proteinExistence type="predicted"/>
<evidence type="ECO:0000256" key="2">
    <source>
        <dbReference type="ARBA" id="ARBA00022525"/>
    </source>
</evidence>
<accession>A0A9W9ZZA5</accession>
<dbReference type="EMBL" id="MU825415">
    <property type="protein sequence ID" value="KAJ7390497.1"/>
    <property type="molecule type" value="Genomic_DNA"/>
</dbReference>
<keyword evidence="3" id="KW-0732">Signal</keyword>
<dbReference type="OrthoDB" id="5973910at2759"/>
<evidence type="ECO:0000313" key="7">
    <source>
        <dbReference type="Proteomes" id="UP001163046"/>
    </source>
</evidence>
<dbReference type="SMART" id="SM00209">
    <property type="entry name" value="TSP1"/>
    <property type="match status" value="2"/>
</dbReference>
<keyword evidence="7" id="KW-1185">Reference proteome</keyword>
<dbReference type="AlphaFoldDB" id="A0A9W9ZZA5"/>
<dbReference type="PANTHER" id="PTHR22906">
    <property type="entry name" value="PROPERDIN"/>
    <property type="match status" value="1"/>
</dbReference>
<comment type="caution">
    <text evidence="6">The sequence shown here is derived from an EMBL/GenBank/DDBJ whole genome shotgun (WGS) entry which is preliminary data.</text>
</comment>
<dbReference type="InterPro" id="IPR000884">
    <property type="entry name" value="TSP1_rpt"/>
</dbReference>
<keyword evidence="5" id="KW-1015">Disulfide bond</keyword>
<comment type="subcellular location">
    <subcellularLocation>
        <location evidence="1">Secreted</location>
    </subcellularLocation>
</comment>
<dbReference type="Gene3D" id="2.20.100.10">
    <property type="entry name" value="Thrombospondin type-1 (TSP1) repeat"/>
    <property type="match status" value="2"/>
</dbReference>
<keyword evidence="2" id="KW-0964">Secreted</keyword>
<evidence type="ECO:0000313" key="6">
    <source>
        <dbReference type="EMBL" id="KAJ7390497.1"/>
    </source>
</evidence>
<gene>
    <name evidence="6" type="primary">HMCN1_29</name>
    <name evidence="6" type="ORF">OS493_024529</name>
</gene>
<dbReference type="PRINTS" id="PR01705">
    <property type="entry name" value="TSP1REPEAT"/>
</dbReference>
<evidence type="ECO:0000256" key="1">
    <source>
        <dbReference type="ARBA" id="ARBA00004613"/>
    </source>
</evidence>
<dbReference type="SUPFAM" id="SSF82895">
    <property type="entry name" value="TSP-1 type 1 repeat"/>
    <property type="match status" value="2"/>
</dbReference>
<dbReference type="Proteomes" id="UP001163046">
    <property type="component" value="Unassembled WGS sequence"/>
</dbReference>
<organism evidence="6 7">
    <name type="scientific">Desmophyllum pertusum</name>
    <dbReference type="NCBI Taxonomy" id="174260"/>
    <lineage>
        <taxon>Eukaryota</taxon>
        <taxon>Metazoa</taxon>
        <taxon>Cnidaria</taxon>
        <taxon>Anthozoa</taxon>
        <taxon>Hexacorallia</taxon>
        <taxon>Scleractinia</taxon>
        <taxon>Caryophylliina</taxon>
        <taxon>Caryophylliidae</taxon>
        <taxon>Desmophyllum</taxon>
    </lineage>
</organism>
<evidence type="ECO:0000256" key="3">
    <source>
        <dbReference type="ARBA" id="ARBA00022729"/>
    </source>
</evidence>
<reference evidence="6" key="1">
    <citation type="submission" date="2023-01" db="EMBL/GenBank/DDBJ databases">
        <title>Genome assembly of the deep-sea coral Lophelia pertusa.</title>
        <authorList>
            <person name="Herrera S."/>
            <person name="Cordes E."/>
        </authorList>
    </citation>
    <scope>NUCLEOTIDE SEQUENCE</scope>
    <source>
        <strain evidence="6">USNM1676648</strain>
        <tissue evidence="6">Polyp</tissue>
    </source>
</reference>
<sequence length="223" mass="23448">MVAGEIGASGVHAVKRVGMEIASGAGNAIIQPQVPAANRVRDLPCQPSLARRHRVLSTVAGEIGASGASQLSFRYGSDFELLKVINLTSLAPVVNGGWGAWGGWSSCSKTCGNGNSIRSRQCNNPAPGPGGKPCTGPSVSTKLCKEASCPVVVNGGWGDWSEWSSCSKTCGDGTKIRSRQCNNPPPGPGGCHVRDFPFQARVVMTHRVLEVKAMETQWIRTFS</sequence>
<keyword evidence="4" id="KW-0677">Repeat</keyword>
<evidence type="ECO:0000256" key="5">
    <source>
        <dbReference type="ARBA" id="ARBA00023157"/>
    </source>
</evidence>
<dbReference type="FunFam" id="2.20.100.10:FF:000001">
    <property type="entry name" value="semaphorin-5A isoform X1"/>
    <property type="match status" value="2"/>
</dbReference>
<evidence type="ECO:0000256" key="4">
    <source>
        <dbReference type="ARBA" id="ARBA00022737"/>
    </source>
</evidence>
<dbReference type="InterPro" id="IPR052065">
    <property type="entry name" value="Compl_asym_regulator"/>
</dbReference>
<protein>
    <submittedName>
        <fullName evidence="6">Hemicentin-1</fullName>
    </submittedName>
</protein>
<dbReference type="PANTHER" id="PTHR22906:SF43">
    <property type="entry name" value="PROPERDIN"/>
    <property type="match status" value="1"/>
</dbReference>
<dbReference type="Pfam" id="PF00090">
    <property type="entry name" value="TSP_1"/>
    <property type="match status" value="2"/>
</dbReference>
<name>A0A9W9ZZA5_9CNID</name>